<keyword evidence="1" id="KW-0812">Transmembrane</keyword>
<name>A0A1Y2PD83_9FLAO</name>
<sequence>MSTTKIIIKNALLIFGGIVGFFLLMKLIGLDSTSELRLLNFVFVFWGINNAIKANINQNKDTSYINNLTIGIGTSVIAVALTIIGLMVYVGFFDTNFLSILENSSFWGRNLNLTLIIFALAIEGIASSVICSFILMQYYKNYKLAETTSV</sequence>
<organism evidence="2 3">
    <name type="scientific">Tenacibaculum holothuriorum</name>
    <dbReference type="NCBI Taxonomy" id="1635173"/>
    <lineage>
        <taxon>Bacteria</taxon>
        <taxon>Pseudomonadati</taxon>
        <taxon>Bacteroidota</taxon>
        <taxon>Flavobacteriia</taxon>
        <taxon>Flavobacteriales</taxon>
        <taxon>Flavobacteriaceae</taxon>
        <taxon>Tenacibaculum</taxon>
    </lineage>
</organism>
<gene>
    <name evidence="2" type="ORF">WH52_06730</name>
</gene>
<feature type="transmembrane region" description="Helical" evidence="1">
    <location>
        <begin position="12"/>
        <end position="30"/>
    </location>
</feature>
<dbReference type="AlphaFoldDB" id="A0A1Y2PD83"/>
<accession>A0A1Y2PD83</accession>
<comment type="caution">
    <text evidence="2">The sequence shown here is derived from an EMBL/GenBank/DDBJ whole genome shotgun (WGS) entry which is preliminary data.</text>
</comment>
<keyword evidence="1" id="KW-0472">Membrane</keyword>
<dbReference type="OrthoDB" id="1361176at2"/>
<dbReference type="InParanoid" id="A0A1Y2PD83"/>
<feature type="transmembrane region" description="Helical" evidence="1">
    <location>
        <begin position="113"/>
        <end position="135"/>
    </location>
</feature>
<protein>
    <recommendedName>
        <fullName evidence="4">DUF4199 domain-containing protein</fullName>
    </recommendedName>
</protein>
<evidence type="ECO:0000256" key="1">
    <source>
        <dbReference type="SAM" id="Phobius"/>
    </source>
</evidence>
<dbReference type="Proteomes" id="UP000194221">
    <property type="component" value="Unassembled WGS sequence"/>
</dbReference>
<evidence type="ECO:0000313" key="2">
    <source>
        <dbReference type="EMBL" id="OSY88444.1"/>
    </source>
</evidence>
<keyword evidence="3" id="KW-1185">Reference proteome</keyword>
<evidence type="ECO:0000313" key="3">
    <source>
        <dbReference type="Proteomes" id="UP000194221"/>
    </source>
</evidence>
<dbReference type="RefSeq" id="WP_086030174.1">
    <property type="nucleotide sequence ID" value="NZ_LAPZ01000003.1"/>
</dbReference>
<dbReference type="EMBL" id="LAPZ01000003">
    <property type="protein sequence ID" value="OSY88444.1"/>
    <property type="molecule type" value="Genomic_DNA"/>
</dbReference>
<keyword evidence="1" id="KW-1133">Transmembrane helix</keyword>
<feature type="transmembrane region" description="Helical" evidence="1">
    <location>
        <begin position="36"/>
        <end position="56"/>
    </location>
</feature>
<feature type="transmembrane region" description="Helical" evidence="1">
    <location>
        <begin position="68"/>
        <end position="93"/>
    </location>
</feature>
<proteinExistence type="predicted"/>
<dbReference type="STRING" id="1635173.WH52_06730"/>
<reference evidence="2 3" key="1">
    <citation type="submission" date="2015-03" db="EMBL/GenBank/DDBJ databases">
        <title>Genome sequence of Tenacibaculum sp. S2-2, isolated from intestinal microbiota of sea cucumber, Apostichopus japonicas.</title>
        <authorList>
            <person name="Shao Z."/>
            <person name="Wang L."/>
            <person name="Li X."/>
        </authorList>
    </citation>
    <scope>NUCLEOTIDE SEQUENCE [LARGE SCALE GENOMIC DNA]</scope>
    <source>
        <strain evidence="2 3">S2-2</strain>
    </source>
</reference>
<evidence type="ECO:0008006" key="4">
    <source>
        <dbReference type="Google" id="ProtNLM"/>
    </source>
</evidence>